<proteinExistence type="predicted"/>
<comment type="caution">
    <text evidence="2">The sequence shown here is derived from an EMBL/GenBank/DDBJ whole genome shotgun (WGS) entry which is preliminary data.</text>
</comment>
<dbReference type="PANTHER" id="PTHR40465">
    <property type="entry name" value="CHROMOSOME 1, WHOLE GENOME SHOTGUN SEQUENCE"/>
    <property type="match status" value="1"/>
</dbReference>
<accession>A0A8H6YSN4</accession>
<feature type="domain" description="DUF6534" evidence="1">
    <location>
        <begin position="57"/>
        <end position="150"/>
    </location>
</feature>
<dbReference type="Pfam" id="PF20152">
    <property type="entry name" value="DUF6534"/>
    <property type="match status" value="1"/>
</dbReference>
<dbReference type="InterPro" id="IPR045339">
    <property type="entry name" value="DUF6534"/>
</dbReference>
<dbReference type="EMBL" id="JACAZH010000007">
    <property type="protein sequence ID" value="KAF7364147.1"/>
    <property type="molecule type" value="Genomic_DNA"/>
</dbReference>
<name>A0A8H6YSN4_9AGAR</name>
<evidence type="ECO:0000259" key="1">
    <source>
        <dbReference type="Pfam" id="PF20152"/>
    </source>
</evidence>
<protein>
    <recommendedName>
        <fullName evidence="1">DUF6534 domain-containing protein</fullName>
    </recommendedName>
</protein>
<dbReference type="OrthoDB" id="3096798at2759"/>
<dbReference type="PANTHER" id="PTHR40465:SF1">
    <property type="entry name" value="DUF6534 DOMAIN-CONTAINING PROTEIN"/>
    <property type="match status" value="1"/>
</dbReference>
<reference evidence="2" key="1">
    <citation type="submission" date="2020-05" db="EMBL/GenBank/DDBJ databases">
        <title>Mycena genomes resolve the evolution of fungal bioluminescence.</title>
        <authorList>
            <person name="Tsai I.J."/>
        </authorList>
    </citation>
    <scope>NUCLEOTIDE SEQUENCE</scope>
    <source>
        <strain evidence="2">160909Yilan</strain>
    </source>
</reference>
<keyword evidence="3" id="KW-1185">Reference proteome</keyword>
<gene>
    <name evidence="2" type="ORF">MSAN_01073900</name>
</gene>
<organism evidence="2 3">
    <name type="scientific">Mycena sanguinolenta</name>
    <dbReference type="NCBI Taxonomy" id="230812"/>
    <lineage>
        <taxon>Eukaryota</taxon>
        <taxon>Fungi</taxon>
        <taxon>Dikarya</taxon>
        <taxon>Basidiomycota</taxon>
        <taxon>Agaricomycotina</taxon>
        <taxon>Agaricomycetes</taxon>
        <taxon>Agaricomycetidae</taxon>
        <taxon>Agaricales</taxon>
        <taxon>Marasmiineae</taxon>
        <taxon>Mycenaceae</taxon>
        <taxon>Mycena</taxon>
    </lineage>
</organism>
<evidence type="ECO:0000313" key="3">
    <source>
        <dbReference type="Proteomes" id="UP000623467"/>
    </source>
</evidence>
<evidence type="ECO:0000313" key="2">
    <source>
        <dbReference type="EMBL" id="KAF7364147.1"/>
    </source>
</evidence>
<dbReference type="AlphaFoldDB" id="A0A8H6YSN4"/>
<sequence>MTVFFASLAAAGVATHFFRKSPKLSFIWCSVFALTRSTRFSLLIYIDGTHIGIMMGGDIIQTGGIVFYLLRHSKNALHHGPTASILGSLLRLTIQSAAPATLCALVTFVTVVSERGTSGLSVQAAVSGFTGLCLPKFHAVAAMWTLNSREEIRVRSVAANEFVTGFELQTTSGGTSNFVRTGMSANQGIRREEPHNCEASKPVDSLRVGICVR</sequence>
<dbReference type="Proteomes" id="UP000623467">
    <property type="component" value="Unassembled WGS sequence"/>
</dbReference>